<sequence>MLRPFFSPNLIRLHSPNLSQPKNPIIFFSLLCFVCGSLALSSLSLLSTDLYPCPFSEIQRHFPSFLLGFELSAVRRPLCGLGGVPQAAWVRRNSDQVWILRTQRPQSELPSV</sequence>
<evidence type="ECO:0000256" key="1">
    <source>
        <dbReference type="SAM" id="Phobius"/>
    </source>
</evidence>
<dbReference type="AlphaFoldDB" id="A0A2N9EHL5"/>
<reference evidence="2" key="1">
    <citation type="submission" date="2018-02" db="EMBL/GenBank/DDBJ databases">
        <authorList>
            <person name="Cohen D.B."/>
            <person name="Kent A.D."/>
        </authorList>
    </citation>
    <scope>NUCLEOTIDE SEQUENCE</scope>
</reference>
<evidence type="ECO:0000313" key="2">
    <source>
        <dbReference type="EMBL" id="SPC74242.1"/>
    </source>
</evidence>
<name>A0A2N9EHL5_FAGSY</name>
<keyword evidence="1" id="KW-0812">Transmembrane</keyword>
<dbReference type="EMBL" id="OIVN01000100">
    <property type="protein sequence ID" value="SPC74242.1"/>
    <property type="molecule type" value="Genomic_DNA"/>
</dbReference>
<proteinExistence type="predicted"/>
<organism evidence="2">
    <name type="scientific">Fagus sylvatica</name>
    <name type="common">Beechnut</name>
    <dbReference type="NCBI Taxonomy" id="28930"/>
    <lineage>
        <taxon>Eukaryota</taxon>
        <taxon>Viridiplantae</taxon>
        <taxon>Streptophyta</taxon>
        <taxon>Embryophyta</taxon>
        <taxon>Tracheophyta</taxon>
        <taxon>Spermatophyta</taxon>
        <taxon>Magnoliopsida</taxon>
        <taxon>eudicotyledons</taxon>
        <taxon>Gunneridae</taxon>
        <taxon>Pentapetalae</taxon>
        <taxon>rosids</taxon>
        <taxon>fabids</taxon>
        <taxon>Fagales</taxon>
        <taxon>Fagaceae</taxon>
        <taxon>Fagus</taxon>
    </lineage>
</organism>
<keyword evidence="1" id="KW-0472">Membrane</keyword>
<accession>A0A2N9EHL5</accession>
<keyword evidence="1" id="KW-1133">Transmembrane helix</keyword>
<protein>
    <submittedName>
        <fullName evidence="2">Uncharacterized protein</fullName>
    </submittedName>
</protein>
<feature type="transmembrane region" description="Helical" evidence="1">
    <location>
        <begin position="25"/>
        <end position="46"/>
    </location>
</feature>
<gene>
    <name evidence="2" type="ORF">FSB_LOCUS2124</name>
</gene>